<dbReference type="OrthoDB" id="7065657at2"/>
<gene>
    <name evidence="6" type="ordered locus">Bind_1720</name>
</gene>
<dbReference type="InterPro" id="IPR036388">
    <property type="entry name" value="WH-like_DNA-bd_sf"/>
</dbReference>
<dbReference type="KEGG" id="bid:Bind_1720"/>
<dbReference type="EMBL" id="CP001016">
    <property type="protein sequence ID" value="ACB95350.1"/>
    <property type="molecule type" value="Genomic_DNA"/>
</dbReference>
<dbReference type="Gene3D" id="3.40.50.1360">
    <property type="match status" value="1"/>
</dbReference>
<protein>
    <submittedName>
        <fullName evidence="6">Transcriptional regulator, DeoR family</fullName>
    </submittedName>
</protein>
<keyword evidence="3" id="KW-0238">DNA-binding</keyword>
<reference evidence="6 7" key="2">
    <citation type="journal article" date="2010" name="J. Bacteriol.">
        <title>Complete genome sequence of Beijerinckia indica subsp. indica.</title>
        <authorList>
            <person name="Tamas I."/>
            <person name="Dedysh S.N."/>
            <person name="Liesack W."/>
            <person name="Stott M.B."/>
            <person name="Alam M."/>
            <person name="Murrell J.C."/>
            <person name="Dunfield P.F."/>
        </authorList>
    </citation>
    <scope>NUCLEOTIDE SEQUENCE [LARGE SCALE GENOMIC DNA]</scope>
    <source>
        <strain evidence="7">ATCC 9039 / DSM 1715 / NCIMB 8712</strain>
    </source>
</reference>
<evidence type="ECO:0000259" key="5">
    <source>
        <dbReference type="Pfam" id="PF04198"/>
    </source>
</evidence>
<dbReference type="Pfam" id="PF04198">
    <property type="entry name" value="Sugar-bind"/>
    <property type="match status" value="1"/>
</dbReference>
<name>B2ICS6_BEII9</name>
<dbReference type="InterPro" id="IPR037171">
    <property type="entry name" value="NagB/RpiA_transferase-like"/>
</dbReference>
<evidence type="ECO:0000256" key="2">
    <source>
        <dbReference type="ARBA" id="ARBA00023015"/>
    </source>
</evidence>
<evidence type="ECO:0000313" key="7">
    <source>
        <dbReference type="Proteomes" id="UP000001695"/>
    </source>
</evidence>
<keyword evidence="4" id="KW-0804">Transcription</keyword>
<comment type="similarity">
    <text evidence="1">Belongs to the SorC transcriptional regulatory family.</text>
</comment>
<dbReference type="GO" id="GO:0030246">
    <property type="term" value="F:carbohydrate binding"/>
    <property type="evidence" value="ECO:0007669"/>
    <property type="project" value="InterPro"/>
</dbReference>
<dbReference type="STRING" id="395963.Bind_1720"/>
<accession>B2ICS6</accession>
<dbReference type="InterPro" id="IPR007324">
    <property type="entry name" value="Sugar-bd_dom_put"/>
</dbReference>
<evidence type="ECO:0000256" key="1">
    <source>
        <dbReference type="ARBA" id="ARBA00010466"/>
    </source>
</evidence>
<keyword evidence="7" id="KW-1185">Reference proteome</keyword>
<evidence type="ECO:0000256" key="3">
    <source>
        <dbReference type="ARBA" id="ARBA00023125"/>
    </source>
</evidence>
<reference evidence="7" key="1">
    <citation type="submission" date="2008-03" db="EMBL/GenBank/DDBJ databases">
        <title>Complete sequence of chromosome of Beijerinckia indica subsp. indica ATCC 9039.</title>
        <authorList>
            <consortium name="US DOE Joint Genome Institute"/>
            <person name="Copeland A."/>
            <person name="Lucas S."/>
            <person name="Lapidus A."/>
            <person name="Glavina del Rio T."/>
            <person name="Dalin E."/>
            <person name="Tice H."/>
            <person name="Bruce D."/>
            <person name="Goodwin L."/>
            <person name="Pitluck S."/>
            <person name="LaButti K."/>
            <person name="Schmutz J."/>
            <person name="Larimer F."/>
            <person name="Land M."/>
            <person name="Hauser L."/>
            <person name="Kyrpides N."/>
            <person name="Mikhailova N."/>
            <person name="Dunfield P.F."/>
            <person name="Dedysh S.N."/>
            <person name="Liesack W."/>
            <person name="Saw J.H."/>
            <person name="Alam M."/>
            <person name="Chen Y."/>
            <person name="Murrell J.C."/>
            <person name="Richardson P."/>
        </authorList>
    </citation>
    <scope>NUCLEOTIDE SEQUENCE [LARGE SCALE GENOMIC DNA]</scope>
    <source>
        <strain evidence="7">ATCC 9039 / DSM 1715 / NCIMB 8712</strain>
    </source>
</reference>
<dbReference type="RefSeq" id="WP_012384707.1">
    <property type="nucleotide sequence ID" value="NC_010581.1"/>
</dbReference>
<evidence type="ECO:0000313" key="6">
    <source>
        <dbReference type="EMBL" id="ACB95350.1"/>
    </source>
</evidence>
<dbReference type="SUPFAM" id="SSF100950">
    <property type="entry name" value="NagB/RpiA/CoA transferase-like"/>
    <property type="match status" value="1"/>
</dbReference>
<keyword evidence="2" id="KW-0805">Transcription regulation</keyword>
<dbReference type="InterPro" id="IPR051054">
    <property type="entry name" value="SorC_transcr_regulators"/>
</dbReference>
<dbReference type="PANTHER" id="PTHR34294">
    <property type="entry name" value="TRANSCRIPTIONAL REGULATOR-RELATED"/>
    <property type="match status" value="1"/>
</dbReference>
<sequence length="331" mass="35700">MQKRLSERGQNIEQKHQDQKRFDLAARAAWLAYALGRTQDEIAAELNVSRQNAQRLIALASAAGLVKFRLDHPLADCIAKAQKLRDKFSLKHVEVVPSAQSDEDNRLSVGIAVASYIETLLSQTEPQILCLGTGRTLRSAVHQMPLMEKPKHKIVSLIGTVGPDGRASPYDVVMRLADRVGAQCYPLPMPVLADGPEERRMLQSQKGLRALHDLAEEARTWIVGVGDLGSQASLHVDGFITDEELAELQAKGAVGEILGWAFDGQGGPVKTSIHDRLIAVGLATPIASHRTIIAASVGAHKIAPLLGALRGGLVNGVLTDERTAQTLIEAP</sequence>
<dbReference type="PANTHER" id="PTHR34294:SF1">
    <property type="entry name" value="TRANSCRIPTIONAL REGULATOR LSRR"/>
    <property type="match status" value="1"/>
</dbReference>
<organism evidence="6 7">
    <name type="scientific">Beijerinckia indica subsp. indica (strain ATCC 9039 / DSM 1715 / NCIMB 8712)</name>
    <dbReference type="NCBI Taxonomy" id="395963"/>
    <lineage>
        <taxon>Bacteria</taxon>
        <taxon>Pseudomonadati</taxon>
        <taxon>Pseudomonadota</taxon>
        <taxon>Alphaproteobacteria</taxon>
        <taxon>Hyphomicrobiales</taxon>
        <taxon>Beijerinckiaceae</taxon>
        <taxon>Beijerinckia</taxon>
    </lineage>
</organism>
<dbReference type="AlphaFoldDB" id="B2ICS6"/>
<feature type="domain" description="Sugar-binding" evidence="5">
    <location>
        <begin position="73"/>
        <end position="328"/>
    </location>
</feature>
<dbReference type="HOGENOM" id="CLU_054506_0_0_5"/>
<dbReference type="Gene3D" id="1.10.10.10">
    <property type="entry name" value="Winged helix-like DNA-binding domain superfamily/Winged helix DNA-binding domain"/>
    <property type="match status" value="1"/>
</dbReference>
<dbReference type="eggNOG" id="COG2390">
    <property type="taxonomic scope" value="Bacteria"/>
</dbReference>
<dbReference type="GO" id="GO:0003677">
    <property type="term" value="F:DNA binding"/>
    <property type="evidence" value="ECO:0007669"/>
    <property type="project" value="UniProtKB-KW"/>
</dbReference>
<evidence type="ECO:0000256" key="4">
    <source>
        <dbReference type="ARBA" id="ARBA00023163"/>
    </source>
</evidence>
<dbReference type="Proteomes" id="UP000001695">
    <property type="component" value="Chromosome"/>
</dbReference>
<proteinExistence type="inferred from homology"/>